<dbReference type="Gene3D" id="3.30.450.20">
    <property type="entry name" value="PAS domain"/>
    <property type="match status" value="1"/>
</dbReference>
<keyword evidence="5 11" id="KW-1133">Transmembrane helix</keyword>
<evidence type="ECO:0000256" key="8">
    <source>
        <dbReference type="PROSITE-ProRule" id="PRU00284"/>
    </source>
</evidence>
<evidence type="ECO:0000313" key="15">
    <source>
        <dbReference type="Proteomes" id="UP000214566"/>
    </source>
</evidence>
<dbReference type="InterPro" id="IPR004089">
    <property type="entry name" value="MCPsignal_dom"/>
</dbReference>
<dbReference type="InterPro" id="IPR051310">
    <property type="entry name" value="MCP_chemotaxis"/>
</dbReference>
<dbReference type="AlphaFoldDB" id="A0A238D8B9"/>
<dbReference type="FunFam" id="1.10.287.950:FF:000001">
    <property type="entry name" value="Methyl-accepting chemotaxis sensory transducer"/>
    <property type="match status" value="1"/>
</dbReference>
<comment type="similarity">
    <text evidence="7">Belongs to the methyl-accepting chemotaxis (MCP) protein family.</text>
</comment>
<feature type="domain" description="HAMP" evidence="13">
    <location>
        <begin position="253"/>
        <end position="294"/>
    </location>
</feature>
<proteinExistence type="inferred from homology"/>
<name>A0A238D8B9_THIDL</name>
<evidence type="ECO:0000256" key="3">
    <source>
        <dbReference type="ARBA" id="ARBA00022500"/>
    </source>
</evidence>
<evidence type="ECO:0000259" key="13">
    <source>
        <dbReference type="PROSITE" id="PS50885"/>
    </source>
</evidence>
<evidence type="ECO:0000256" key="4">
    <source>
        <dbReference type="ARBA" id="ARBA00022692"/>
    </source>
</evidence>
<dbReference type="PANTHER" id="PTHR43531:SF11">
    <property type="entry name" value="METHYL-ACCEPTING CHEMOTAXIS PROTEIN 3"/>
    <property type="match status" value="1"/>
</dbReference>
<dbReference type="InterPro" id="IPR033480">
    <property type="entry name" value="sCache_2"/>
</dbReference>
<evidence type="ECO:0000256" key="11">
    <source>
        <dbReference type="SAM" id="Phobius"/>
    </source>
</evidence>
<dbReference type="EMBL" id="FLMQ01000057">
    <property type="protein sequence ID" value="SBP89479.1"/>
    <property type="molecule type" value="Genomic_DNA"/>
</dbReference>
<protein>
    <submittedName>
        <fullName evidence="14">Methyl-accepting chemotaxis sensory transducer with Cache sensor</fullName>
    </submittedName>
</protein>
<dbReference type="GO" id="GO:0007165">
    <property type="term" value="P:signal transduction"/>
    <property type="evidence" value="ECO:0007669"/>
    <property type="project" value="UniProtKB-KW"/>
</dbReference>
<keyword evidence="6 11" id="KW-0472">Membrane</keyword>
<gene>
    <name evidence="14" type="ORF">THIARS_80003</name>
</gene>
<dbReference type="SUPFAM" id="SSF58104">
    <property type="entry name" value="Methyl-accepting chemotaxis protein (MCP) signaling domain"/>
    <property type="match status" value="1"/>
</dbReference>
<dbReference type="InterPro" id="IPR003660">
    <property type="entry name" value="HAMP_dom"/>
</dbReference>
<dbReference type="SMART" id="SM01049">
    <property type="entry name" value="Cache_2"/>
    <property type="match status" value="1"/>
</dbReference>
<dbReference type="PROSITE" id="PS50111">
    <property type="entry name" value="CHEMOTAXIS_TRANSDUC_2"/>
    <property type="match status" value="1"/>
</dbReference>
<dbReference type="PROSITE" id="PS50885">
    <property type="entry name" value="HAMP"/>
    <property type="match status" value="1"/>
</dbReference>
<reference evidence="14 15" key="1">
    <citation type="submission" date="2016-06" db="EMBL/GenBank/DDBJ databases">
        <authorList>
            <person name="Kjaerup R.B."/>
            <person name="Dalgaard T.S."/>
            <person name="Juul-Madsen H.R."/>
        </authorList>
    </citation>
    <scope>NUCLEOTIDE SEQUENCE [LARGE SCALE GENOMIC DNA]</scope>
    <source>
        <strain evidence="14 15">DSM 16361</strain>
    </source>
</reference>
<evidence type="ECO:0000256" key="5">
    <source>
        <dbReference type="ARBA" id="ARBA00022989"/>
    </source>
</evidence>
<dbReference type="GO" id="GO:0004888">
    <property type="term" value="F:transmembrane signaling receptor activity"/>
    <property type="evidence" value="ECO:0007669"/>
    <property type="project" value="TreeGrafter"/>
</dbReference>
<dbReference type="Proteomes" id="UP000214566">
    <property type="component" value="Unassembled WGS sequence"/>
</dbReference>
<evidence type="ECO:0000256" key="1">
    <source>
        <dbReference type="ARBA" id="ARBA00004651"/>
    </source>
</evidence>
<dbReference type="InterPro" id="IPR004010">
    <property type="entry name" value="Double_Cache_2"/>
</dbReference>
<evidence type="ECO:0000256" key="9">
    <source>
        <dbReference type="SAM" id="Coils"/>
    </source>
</evidence>
<keyword evidence="15" id="KW-1185">Reference proteome</keyword>
<dbReference type="OrthoDB" id="8555762at2"/>
<dbReference type="SMART" id="SM00283">
    <property type="entry name" value="MA"/>
    <property type="match status" value="1"/>
</dbReference>
<dbReference type="Pfam" id="PF00015">
    <property type="entry name" value="MCPsignal"/>
    <property type="match status" value="1"/>
</dbReference>
<dbReference type="RefSeq" id="WP_094161550.1">
    <property type="nucleotide sequence ID" value="NZ_LT592171.1"/>
</dbReference>
<feature type="coiled-coil region" evidence="9">
    <location>
        <begin position="485"/>
        <end position="523"/>
    </location>
</feature>
<organism evidence="14 15">
    <name type="scientific">Thiomonas delicata</name>
    <name type="common">Thiomonas cuprina</name>
    <dbReference type="NCBI Taxonomy" id="364030"/>
    <lineage>
        <taxon>Bacteria</taxon>
        <taxon>Pseudomonadati</taxon>
        <taxon>Pseudomonadota</taxon>
        <taxon>Betaproteobacteria</taxon>
        <taxon>Burkholderiales</taxon>
        <taxon>Thiomonas</taxon>
    </lineage>
</organism>
<keyword evidence="8" id="KW-0807">Transducer</keyword>
<evidence type="ECO:0000256" key="6">
    <source>
        <dbReference type="ARBA" id="ARBA00023136"/>
    </source>
</evidence>
<keyword evidence="3" id="KW-0145">Chemotaxis</keyword>
<accession>A0A238D8B9</accession>
<evidence type="ECO:0000256" key="10">
    <source>
        <dbReference type="SAM" id="MobiDB-lite"/>
    </source>
</evidence>
<keyword evidence="9" id="KW-0175">Coiled coil</keyword>
<evidence type="ECO:0000256" key="2">
    <source>
        <dbReference type="ARBA" id="ARBA00022475"/>
    </source>
</evidence>
<feature type="transmembrane region" description="Helical" evidence="11">
    <location>
        <begin position="222"/>
        <end position="241"/>
    </location>
</feature>
<evidence type="ECO:0000256" key="7">
    <source>
        <dbReference type="ARBA" id="ARBA00029447"/>
    </source>
</evidence>
<dbReference type="CDD" id="cd06225">
    <property type="entry name" value="HAMP"/>
    <property type="match status" value="1"/>
</dbReference>
<dbReference type="GO" id="GO:0005886">
    <property type="term" value="C:plasma membrane"/>
    <property type="evidence" value="ECO:0007669"/>
    <property type="project" value="UniProtKB-SubCell"/>
</dbReference>
<sequence>MRTQTRFSLDIRRSLLLLSALFIAGMAAMTLLNVNRLRASILDERVFMLRNATQTASGVIDYYYSQAQAGKLTPEQAQAEAMAAVKNMRYGAKHDGYFWITNDTNPVPTMLMHPMVPALDGKVLDLPKFDNATGYRPGLHAPLVGTDGKMNLYTAQNLAAQNPDGGVFEYTFPKPKAGGGLTAEAFPKDGYALRFAPWHWVIGTGVYVDDVNNAAWAYSLRGLLVSGVGTALLLALSIFVIRRTNTSMRTAFQVFSRLEQGDLTVDMNQRANDEIGRVMASARAMVDRFTHTITSVRDSSAHLLAASTQVSSTSQSLSQAASEQAASVEETSATLEQATASIKQNADNARLTDTMAQQASSQAREGGAAVQQTVAAMQSIAERISIIDDIAYQTNMLALNAAIEAARAGEHGKGFAVVAAEVRKLAERSQVAAKEIGDLASSTVKQTETAGQLLAQMVPAIAKTSDLVQEINAASEEQATGMQQINQAVAQLNAVTQQNASASEELAATAEEMNTQASQLQQLVSTFKTGQDGDMPNRVNPSPASAKKKSAVTPHDALPALRGAGEFVKF</sequence>
<keyword evidence="4 11" id="KW-0812">Transmembrane</keyword>
<evidence type="ECO:0000313" key="14">
    <source>
        <dbReference type="EMBL" id="SBP89479.1"/>
    </source>
</evidence>
<dbReference type="GO" id="GO:0006935">
    <property type="term" value="P:chemotaxis"/>
    <property type="evidence" value="ECO:0007669"/>
    <property type="project" value="UniProtKB-KW"/>
</dbReference>
<dbReference type="Pfam" id="PF08269">
    <property type="entry name" value="dCache_2"/>
    <property type="match status" value="1"/>
</dbReference>
<dbReference type="CDD" id="cd11386">
    <property type="entry name" value="MCP_signal"/>
    <property type="match status" value="1"/>
</dbReference>
<dbReference type="Gene3D" id="1.10.287.950">
    <property type="entry name" value="Methyl-accepting chemotaxis protein"/>
    <property type="match status" value="1"/>
</dbReference>
<comment type="subcellular location">
    <subcellularLocation>
        <location evidence="1">Cell membrane</location>
        <topology evidence="1">Multi-pass membrane protein</topology>
    </subcellularLocation>
</comment>
<dbReference type="PANTHER" id="PTHR43531">
    <property type="entry name" value="PROTEIN ICFG"/>
    <property type="match status" value="1"/>
</dbReference>
<keyword evidence="2" id="KW-1003">Cell membrane</keyword>
<feature type="domain" description="Methyl-accepting transducer" evidence="12">
    <location>
        <begin position="299"/>
        <end position="514"/>
    </location>
</feature>
<evidence type="ECO:0000259" key="12">
    <source>
        <dbReference type="PROSITE" id="PS50111"/>
    </source>
</evidence>
<feature type="region of interest" description="Disordered" evidence="10">
    <location>
        <begin position="528"/>
        <end position="555"/>
    </location>
</feature>